<evidence type="ECO:0000313" key="1">
    <source>
        <dbReference type="EMBL" id="KNF06707.1"/>
    </source>
</evidence>
<dbReference type="EMBL" id="AJIL01000002">
    <property type="protein sequence ID" value="KNF06707.1"/>
    <property type="molecule type" value="Genomic_DNA"/>
</dbReference>
<organism evidence="1 2">
    <name type="scientific">Puccinia striiformis f. sp. tritici PST-78</name>
    <dbReference type="NCBI Taxonomy" id="1165861"/>
    <lineage>
        <taxon>Eukaryota</taxon>
        <taxon>Fungi</taxon>
        <taxon>Dikarya</taxon>
        <taxon>Basidiomycota</taxon>
        <taxon>Pucciniomycotina</taxon>
        <taxon>Pucciniomycetes</taxon>
        <taxon>Pucciniales</taxon>
        <taxon>Pucciniaceae</taxon>
        <taxon>Puccinia</taxon>
    </lineage>
</organism>
<accession>A0A0L0W5F1</accession>
<comment type="caution">
    <text evidence="1">The sequence shown here is derived from an EMBL/GenBank/DDBJ whole genome shotgun (WGS) entry which is preliminary data.</text>
</comment>
<keyword evidence="2" id="KW-1185">Reference proteome</keyword>
<dbReference type="Proteomes" id="UP000054564">
    <property type="component" value="Unassembled WGS sequence"/>
</dbReference>
<proteinExistence type="predicted"/>
<protein>
    <submittedName>
        <fullName evidence="1">Uncharacterized protein</fullName>
    </submittedName>
</protein>
<gene>
    <name evidence="1" type="ORF">PSTG_00023</name>
</gene>
<dbReference type="AlphaFoldDB" id="A0A0L0W5F1"/>
<evidence type="ECO:0000313" key="2">
    <source>
        <dbReference type="Proteomes" id="UP000054564"/>
    </source>
</evidence>
<sequence length="82" mass="9064">MSNKLVCDDLHEGCTEDSRAAKFCLSNSISDQSHKRKITGRSSIDSPDSKRVACERESNVNDVAAVIHDDQRSSISKIDLNK</sequence>
<name>A0A0L0W5F1_9BASI</name>
<reference evidence="2" key="1">
    <citation type="submission" date="2014-03" db="EMBL/GenBank/DDBJ databases">
        <title>The Genome Sequence of Puccinia striiformis f. sp. tritici PST-78.</title>
        <authorList>
            <consortium name="The Broad Institute Genome Sequencing Platform"/>
            <person name="Cuomo C."/>
            <person name="Hulbert S."/>
            <person name="Chen X."/>
            <person name="Walker B."/>
            <person name="Young S.K."/>
            <person name="Zeng Q."/>
            <person name="Gargeya S."/>
            <person name="Fitzgerald M."/>
            <person name="Haas B."/>
            <person name="Abouelleil A."/>
            <person name="Alvarado L."/>
            <person name="Arachchi H.M."/>
            <person name="Berlin A.M."/>
            <person name="Chapman S.B."/>
            <person name="Goldberg J."/>
            <person name="Griggs A."/>
            <person name="Gujja S."/>
            <person name="Hansen M."/>
            <person name="Howarth C."/>
            <person name="Imamovic A."/>
            <person name="Larimer J."/>
            <person name="McCowan C."/>
            <person name="Montmayeur A."/>
            <person name="Murphy C."/>
            <person name="Neiman D."/>
            <person name="Pearson M."/>
            <person name="Priest M."/>
            <person name="Roberts A."/>
            <person name="Saif S."/>
            <person name="Shea T."/>
            <person name="Sisk P."/>
            <person name="Sykes S."/>
            <person name="Wortman J."/>
            <person name="Nusbaum C."/>
            <person name="Birren B."/>
        </authorList>
    </citation>
    <scope>NUCLEOTIDE SEQUENCE [LARGE SCALE GENOMIC DNA]</scope>
    <source>
        <strain evidence="2">race PST-78</strain>
    </source>
</reference>